<evidence type="ECO:0000313" key="2">
    <source>
        <dbReference type="Proteomes" id="UP000094025"/>
    </source>
</evidence>
<accession>A0A178XY16</accession>
<keyword evidence="2" id="KW-1185">Reference proteome</keyword>
<comment type="caution">
    <text evidence="1">The sequence shown here is derived from an EMBL/GenBank/DDBJ whole genome shotgun (WGS) entry which is preliminary data.</text>
</comment>
<dbReference type="AlphaFoldDB" id="A0A178XY16"/>
<organism evidence="1 2">
    <name type="scientific">Sinorhizobium glycinis</name>
    <dbReference type="NCBI Taxonomy" id="1472378"/>
    <lineage>
        <taxon>Bacteria</taxon>
        <taxon>Pseudomonadati</taxon>
        <taxon>Pseudomonadota</taxon>
        <taxon>Alphaproteobacteria</taxon>
        <taxon>Hyphomicrobiales</taxon>
        <taxon>Rhizobiaceae</taxon>
        <taxon>Sinorhizobium/Ensifer group</taxon>
        <taxon>Sinorhizobium</taxon>
    </lineage>
</organism>
<dbReference type="InterPro" id="IPR039498">
    <property type="entry name" value="NTP_transf_5"/>
</dbReference>
<dbReference type="OrthoDB" id="7843417at2"/>
<protein>
    <recommendedName>
        <fullName evidence="3">Nucleotidyltransferase</fullName>
    </recommendedName>
</protein>
<dbReference type="Pfam" id="PF14907">
    <property type="entry name" value="NTP_transf_5"/>
    <property type="match status" value="1"/>
</dbReference>
<dbReference type="EMBL" id="LPUX01000055">
    <property type="protein sequence ID" value="OAP40014.1"/>
    <property type="molecule type" value="Genomic_DNA"/>
</dbReference>
<dbReference type="RefSeq" id="WP_064242152.1">
    <property type="nucleotide sequence ID" value="NZ_LPUX01000055.1"/>
</dbReference>
<evidence type="ECO:0008006" key="3">
    <source>
        <dbReference type="Google" id="ProtNLM"/>
    </source>
</evidence>
<gene>
    <name evidence="1" type="ORF">AU381_10775</name>
</gene>
<reference evidence="1 2" key="1">
    <citation type="journal article" date="2016" name="Int. J. Syst. Evol. Microbiol.">
        <title>Ensifer glycinis sp. nov., an novel rhizobial species associated with Glycine spp.</title>
        <authorList>
            <person name="Yan H."/>
            <person name="Yan J."/>
            <person name="Sui X.H."/>
            <person name="Wang E.T."/>
            <person name="Chen W.X."/>
            <person name="Zhang X.X."/>
            <person name="Chen W.F."/>
        </authorList>
    </citation>
    <scope>NUCLEOTIDE SEQUENCE [LARGE SCALE GENOMIC DNA]</scope>
    <source>
        <strain evidence="1 2">CCBAU 23380</strain>
    </source>
</reference>
<name>A0A178XY16_9HYPH</name>
<proteinExistence type="predicted"/>
<dbReference type="STRING" id="1472378.AU381_10775"/>
<sequence>MKPARSALEALIAGLRGHLVVTTDWQALIALANHTLLTPALFASLTQSGQSDRLPEDVHEYLRFIYDCNRERNLRLRSQLNEAVVALNQCGIVPVLLKGAVPLFLSSGGRVPDRIMNDLDLAVETGSVEAARACLTNLGYTEVASSRDGMGRPQDVGLLELRPFHRIDREPPKLASRRGVRARIPTPQSRALHWIMHDLVKEADYWRGRTDFRHLYDLARLAKQHELDWAALRASLPDRHTRNAFDTQLLALSHFFGASVPAQCVRRPLVRFQHWRRVFPLYHPFLGVPLRLVGNSLWGMWRVLHGDGVALRNPLGMGRRAASILLDADLGSKV</sequence>
<evidence type="ECO:0000313" key="1">
    <source>
        <dbReference type="EMBL" id="OAP40014.1"/>
    </source>
</evidence>
<dbReference type="Proteomes" id="UP000094025">
    <property type="component" value="Unassembled WGS sequence"/>
</dbReference>